<dbReference type="Pfam" id="PF00107">
    <property type="entry name" value="ADH_zinc_N"/>
    <property type="match status" value="1"/>
</dbReference>
<dbReference type="GO" id="GO:0035925">
    <property type="term" value="F:mRNA 3'-UTR AU-rich region binding"/>
    <property type="evidence" value="ECO:0007669"/>
    <property type="project" value="TreeGrafter"/>
</dbReference>
<dbReference type="Proteomes" id="UP000033140">
    <property type="component" value="Unassembled WGS sequence"/>
</dbReference>
<dbReference type="PANTHER" id="PTHR48106:SF13">
    <property type="entry name" value="QUINONE OXIDOREDUCTASE-RELATED"/>
    <property type="match status" value="1"/>
</dbReference>
<evidence type="ECO:0000313" key="7">
    <source>
        <dbReference type="Proteomes" id="UP000033140"/>
    </source>
</evidence>
<dbReference type="GO" id="GO:0070402">
    <property type="term" value="F:NADPH binding"/>
    <property type="evidence" value="ECO:0007669"/>
    <property type="project" value="TreeGrafter"/>
</dbReference>
<dbReference type="InterPro" id="IPR047618">
    <property type="entry name" value="QOR-like"/>
</dbReference>
<dbReference type="PROSITE" id="PS01162">
    <property type="entry name" value="QOR_ZETA_CRYSTAL"/>
    <property type="match status" value="1"/>
</dbReference>
<dbReference type="Pfam" id="PF08240">
    <property type="entry name" value="ADH_N"/>
    <property type="match status" value="1"/>
</dbReference>
<keyword evidence="2" id="KW-0560">Oxidoreductase</keyword>
<dbReference type="STRING" id="698492.A0A0E9NEQ3"/>
<dbReference type="InterPro" id="IPR020843">
    <property type="entry name" value="ER"/>
</dbReference>
<dbReference type="InterPro" id="IPR013149">
    <property type="entry name" value="ADH-like_C"/>
</dbReference>
<dbReference type="SMART" id="SM00829">
    <property type="entry name" value="PKS_ER"/>
    <property type="match status" value="1"/>
</dbReference>
<keyword evidence="7" id="KW-1185">Reference proteome</keyword>
<dbReference type="OMA" id="KGMTAHY"/>
<dbReference type="InterPro" id="IPR011032">
    <property type="entry name" value="GroES-like_sf"/>
</dbReference>
<evidence type="ECO:0000256" key="4">
    <source>
        <dbReference type="ARBA" id="ARBA00070796"/>
    </source>
</evidence>
<comment type="caution">
    <text evidence="6">The sequence shown here is derived from an EMBL/GenBank/DDBJ whole genome shotgun (WGS) entry which is preliminary data.</text>
</comment>
<proteinExistence type="predicted"/>
<dbReference type="InterPro" id="IPR013154">
    <property type="entry name" value="ADH-like_N"/>
</dbReference>
<dbReference type="CDD" id="cd05286">
    <property type="entry name" value="QOR2"/>
    <property type="match status" value="1"/>
</dbReference>
<dbReference type="GO" id="GO:0008270">
    <property type="term" value="F:zinc ion binding"/>
    <property type="evidence" value="ECO:0007669"/>
    <property type="project" value="InterPro"/>
</dbReference>
<reference evidence="6 7" key="1">
    <citation type="journal article" date="2011" name="J. Gen. Appl. Microbiol.">
        <title>Draft genome sequencing of the enigmatic yeast Saitoella complicata.</title>
        <authorList>
            <person name="Nishida H."/>
            <person name="Hamamoto M."/>
            <person name="Sugiyama J."/>
        </authorList>
    </citation>
    <scope>NUCLEOTIDE SEQUENCE [LARGE SCALE GENOMIC DNA]</scope>
    <source>
        <strain evidence="6 7">NRRL Y-17804</strain>
    </source>
</reference>
<evidence type="ECO:0000256" key="2">
    <source>
        <dbReference type="ARBA" id="ARBA00023002"/>
    </source>
</evidence>
<dbReference type="SUPFAM" id="SSF50129">
    <property type="entry name" value="GroES-like"/>
    <property type="match status" value="1"/>
</dbReference>
<dbReference type="GO" id="GO:0003960">
    <property type="term" value="F:quinone reductase (NADPH) activity"/>
    <property type="evidence" value="ECO:0007669"/>
    <property type="project" value="InterPro"/>
</dbReference>
<evidence type="ECO:0000256" key="1">
    <source>
        <dbReference type="ARBA" id="ARBA00022857"/>
    </source>
</evidence>
<dbReference type="PANTHER" id="PTHR48106">
    <property type="entry name" value="QUINONE OXIDOREDUCTASE PIG3-RELATED"/>
    <property type="match status" value="1"/>
</dbReference>
<gene>
    <name evidence="6" type="ORF">G7K_2503-t1</name>
</gene>
<reference evidence="6 7" key="3">
    <citation type="journal article" date="2015" name="Genome Announc.">
        <title>Draft Genome Sequence of the Archiascomycetous Yeast Saitoella complicata.</title>
        <authorList>
            <person name="Yamauchi K."/>
            <person name="Kondo S."/>
            <person name="Hamamoto M."/>
            <person name="Takahashi Y."/>
            <person name="Ogura Y."/>
            <person name="Hayashi T."/>
            <person name="Nishida H."/>
        </authorList>
    </citation>
    <scope>NUCLEOTIDE SEQUENCE [LARGE SCALE GENOMIC DNA]</scope>
    <source>
        <strain evidence="6 7">NRRL Y-17804</strain>
    </source>
</reference>
<dbReference type="InterPro" id="IPR036291">
    <property type="entry name" value="NAD(P)-bd_dom_sf"/>
</dbReference>
<evidence type="ECO:0000259" key="5">
    <source>
        <dbReference type="SMART" id="SM00829"/>
    </source>
</evidence>
<dbReference type="SUPFAM" id="SSF51735">
    <property type="entry name" value="NAD(P)-binding Rossmann-fold domains"/>
    <property type="match status" value="1"/>
</dbReference>
<keyword evidence="1" id="KW-0521">NADP</keyword>
<accession>A0A0E9NEQ3</accession>
<dbReference type="EMBL" id="BACD03000014">
    <property type="protein sequence ID" value="GAO48329.1"/>
    <property type="molecule type" value="Genomic_DNA"/>
</dbReference>
<sequence>MLRARQTSNRLTQITTQMRTMSSSSLPSKMRIIQIEKTGGRDVLQYDEVPVPKPGSGQVLIKNEFIGVNYIDTYFRTGLYPPPKFPYILGREGSGQVVAIGEGVKKFSEGDRVVYLAEASYAEYTLAAESKTSQIPEGISNHDAAAVLLQGLTALTLIREAHEVKKGDWVLVHAAAGGVGLNLCQLLRGVGAHVIGTVSTPEKAELAKKHGAEHIIMYTEEDVEKKVNDLTGGLGCHAVFDGVGKSTFDVSLNCTRRKGTLASYGNASGAVPPLTIARLSAKNVKVCRPTLFNYITTEEEWTQHTRDLFDFVLKGDLEIKVHEVYKLAESARAHEDLEGRKTTGKLLMKP</sequence>
<dbReference type="Gene3D" id="3.90.180.10">
    <property type="entry name" value="Medium-chain alcohol dehydrogenases, catalytic domain"/>
    <property type="match status" value="1"/>
</dbReference>
<dbReference type="Gene3D" id="3.40.50.720">
    <property type="entry name" value="NAD(P)-binding Rossmann-like Domain"/>
    <property type="match status" value="1"/>
</dbReference>
<evidence type="ECO:0000313" key="6">
    <source>
        <dbReference type="EMBL" id="GAO48329.1"/>
    </source>
</evidence>
<dbReference type="GO" id="GO:0005829">
    <property type="term" value="C:cytosol"/>
    <property type="evidence" value="ECO:0007669"/>
    <property type="project" value="TreeGrafter"/>
</dbReference>
<dbReference type="AlphaFoldDB" id="A0A0E9NEQ3"/>
<organism evidence="6 7">
    <name type="scientific">Saitoella complicata (strain BCRC 22490 / CBS 7301 / JCM 7358 / NBRC 10748 / NRRL Y-17804)</name>
    <dbReference type="NCBI Taxonomy" id="698492"/>
    <lineage>
        <taxon>Eukaryota</taxon>
        <taxon>Fungi</taxon>
        <taxon>Dikarya</taxon>
        <taxon>Ascomycota</taxon>
        <taxon>Taphrinomycotina</taxon>
        <taxon>Taphrinomycotina incertae sedis</taxon>
        <taxon>Saitoella</taxon>
    </lineage>
</organism>
<dbReference type="InterPro" id="IPR002364">
    <property type="entry name" value="Quin_OxRdtase/zeta-crystal_CS"/>
</dbReference>
<reference evidence="6 7" key="2">
    <citation type="journal article" date="2014" name="J. Gen. Appl. Microbiol.">
        <title>The early diverging ascomycetous budding yeast Saitoella complicata has three histone deacetylases belonging to the Clr6, Hos2, and Rpd3 lineages.</title>
        <authorList>
            <person name="Nishida H."/>
            <person name="Matsumoto T."/>
            <person name="Kondo S."/>
            <person name="Hamamoto M."/>
            <person name="Yoshikawa H."/>
        </authorList>
    </citation>
    <scope>NUCLEOTIDE SEQUENCE [LARGE SCALE GENOMIC DNA]</scope>
    <source>
        <strain evidence="6 7">NRRL Y-17804</strain>
    </source>
</reference>
<evidence type="ECO:0000256" key="3">
    <source>
        <dbReference type="ARBA" id="ARBA00043088"/>
    </source>
</evidence>
<feature type="domain" description="Enoyl reductase (ER)" evidence="5">
    <location>
        <begin position="39"/>
        <end position="348"/>
    </location>
</feature>
<dbReference type="FunFam" id="3.40.50.720:FF:000053">
    <property type="entry name" value="Quinone oxidoreductase 1"/>
    <property type="match status" value="1"/>
</dbReference>
<name>A0A0E9NEQ3_SAICN</name>
<protein>
    <recommendedName>
        <fullName evidence="4">Probable quinone oxidoreductase</fullName>
    </recommendedName>
    <alternativeName>
        <fullName evidence="3">NADPH:quinone reductase</fullName>
    </alternativeName>
</protein>